<evidence type="ECO:0000259" key="10">
    <source>
        <dbReference type="PROSITE" id="PS50048"/>
    </source>
</evidence>
<dbReference type="InterPro" id="IPR001138">
    <property type="entry name" value="Zn2Cys6_DnaBD"/>
</dbReference>
<evidence type="ECO:0000256" key="8">
    <source>
        <dbReference type="ARBA" id="ARBA00045154"/>
    </source>
</evidence>
<feature type="region of interest" description="Disordered" evidence="9">
    <location>
        <begin position="1"/>
        <end position="61"/>
    </location>
</feature>
<reference evidence="11" key="1">
    <citation type="submission" date="2023-03" db="EMBL/GenBank/DDBJ databases">
        <title>Emydomyces testavorans Genome Sequence.</title>
        <authorList>
            <person name="Hoyer L."/>
        </authorList>
    </citation>
    <scope>NUCLEOTIDE SEQUENCE</scope>
    <source>
        <strain evidence="11">16-2883</strain>
    </source>
</reference>
<gene>
    <name evidence="11" type="ORF">PRK78_007504</name>
</gene>
<dbReference type="PANTHER" id="PTHR31001:SF87">
    <property type="entry name" value="COL-21"/>
    <property type="match status" value="1"/>
</dbReference>
<evidence type="ECO:0000256" key="6">
    <source>
        <dbReference type="ARBA" id="ARBA00023242"/>
    </source>
</evidence>
<protein>
    <recommendedName>
        <fullName evidence="2">C6 finger domain transcription factor nscR</fullName>
    </recommendedName>
    <alternativeName>
        <fullName evidence="7">Neosartiricin B biosynthesis protein R</fullName>
    </alternativeName>
</protein>
<feature type="compositionally biased region" description="Pro residues" evidence="9">
    <location>
        <begin position="28"/>
        <end position="38"/>
    </location>
</feature>
<keyword evidence="4" id="KW-0238">DNA-binding</keyword>
<evidence type="ECO:0000256" key="7">
    <source>
        <dbReference type="ARBA" id="ARBA00031692"/>
    </source>
</evidence>
<comment type="subcellular location">
    <subcellularLocation>
        <location evidence="1">Nucleus</location>
    </subcellularLocation>
</comment>
<dbReference type="InterPro" id="IPR050613">
    <property type="entry name" value="Sec_Metabolite_Reg"/>
</dbReference>
<dbReference type="AlphaFoldDB" id="A0AAF0DNB6"/>
<dbReference type="GO" id="GO:0000981">
    <property type="term" value="F:DNA-binding transcription factor activity, RNA polymerase II-specific"/>
    <property type="evidence" value="ECO:0007669"/>
    <property type="project" value="InterPro"/>
</dbReference>
<keyword evidence="5" id="KW-0804">Transcription</keyword>
<feature type="compositionally biased region" description="Polar residues" evidence="9">
    <location>
        <begin position="1"/>
        <end position="12"/>
    </location>
</feature>
<name>A0AAF0DNB6_9EURO</name>
<proteinExistence type="predicted"/>
<dbReference type="SMART" id="SM00066">
    <property type="entry name" value="GAL4"/>
    <property type="match status" value="1"/>
</dbReference>
<dbReference type="Pfam" id="PF00172">
    <property type="entry name" value="Zn_clus"/>
    <property type="match status" value="1"/>
</dbReference>
<keyword evidence="3" id="KW-0805">Transcription regulation</keyword>
<evidence type="ECO:0000313" key="11">
    <source>
        <dbReference type="EMBL" id="WEW62004.1"/>
    </source>
</evidence>
<dbReference type="Gene3D" id="4.10.240.10">
    <property type="entry name" value="Zn(2)-C6 fungal-type DNA-binding domain"/>
    <property type="match status" value="1"/>
</dbReference>
<evidence type="ECO:0000256" key="3">
    <source>
        <dbReference type="ARBA" id="ARBA00023015"/>
    </source>
</evidence>
<comment type="function">
    <text evidence="8">Transcription factor that specifically regulates the neosartoricin B biosynthesis gene cluster.</text>
</comment>
<evidence type="ECO:0000256" key="5">
    <source>
        <dbReference type="ARBA" id="ARBA00023163"/>
    </source>
</evidence>
<dbReference type="CDD" id="cd00067">
    <property type="entry name" value="GAL4"/>
    <property type="match status" value="1"/>
</dbReference>
<dbReference type="EMBL" id="CP120631">
    <property type="protein sequence ID" value="WEW62004.1"/>
    <property type="molecule type" value="Genomic_DNA"/>
</dbReference>
<keyword evidence="12" id="KW-1185">Reference proteome</keyword>
<evidence type="ECO:0000256" key="9">
    <source>
        <dbReference type="SAM" id="MobiDB-lite"/>
    </source>
</evidence>
<dbReference type="GO" id="GO:0003677">
    <property type="term" value="F:DNA binding"/>
    <property type="evidence" value="ECO:0007669"/>
    <property type="project" value="UniProtKB-KW"/>
</dbReference>
<dbReference type="CDD" id="cd12148">
    <property type="entry name" value="fungal_TF_MHR"/>
    <property type="match status" value="1"/>
</dbReference>
<dbReference type="PROSITE" id="PS50048">
    <property type="entry name" value="ZN2_CY6_FUNGAL_2"/>
    <property type="match status" value="1"/>
</dbReference>
<dbReference type="GO" id="GO:0005634">
    <property type="term" value="C:nucleus"/>
    <property type="evidence" value="ECO:0007669"/>
    <property type="project" value="UniProtKB-SubCell"/>
</dbReference>
<sequence>MLTSNRLKSFQSFPPAPALDSSTGRPLLPTPPHAPQPIPAKRKRAPPSSETKPKKVPSTRRALSCLPCRRHKLKCDRHVPCHSCIRYRREDLCRKHPAPSSLLEGTCGIPKGPADPVPTVWSHSPSTQMFPPHANVNHTAPPAVPSFPRTDTFNPPSLTVRESVATAPQVANVGGPMAAPTVAPTQQSQPHNDLTQHLAGTTVLPRSLPFITSICQEPSRQAEFASFWKIQLTSYLPAQYQCDLLVTYYMEHIDWVYHAIHLPSFRKEYASFWNTNVQDVNLLWLSLLYAIISCSAIYVPLHLAQTAGLDQMNIRKKAHQWHSASRQALHAGGFESRPALVQLETFLVTQLYWLATKNAEAMNSCLGQAVRNAQALGLDKDLPGRTPLIHTPPSRVPFPSHCNDVDVTETTVDPKPLDEPTDMSANIFRAEIFIIFRKLFENDAELLSSYEHVKSIDDQIEHLMASFPWYLQINANRECAMLPEHLEFIAWQHHLLHSCICMQRIRMNRPFIHTRTGQSWDVCAKAANEVLSVYHCLRNRNVEEFRKSQKFLIQGYQIFSAAVALAAFLLVERSFPADNIRKDIEVVISDLGYTDTQIPTAADGTKILISMLEMHDRRELHEPVEPETLVSEISSVFGGELTTRKYLKRCDIGYVLNDDPGTATTISLAEQNGRRKSDQSMASTYAQVPQPLRTGMGVVPSVPTMIPDLLDPTMYNVGTQFDFGFDSMLSTLEWNFLLPNLEFHQ</sequence>
<dbReference type="InterPro" id="IPR036864">
    <property type="entry name" value="Zn2-C6_fun-type_DNA-bd_sf"/>
</dbReference>
<dbReference type="PROSITE" id="PS00463">
    <property type="entry name" value="ZN2_CY6_FUNGAL_1"/>
    <property type="match status" value="1"/>
</dbReference>
<keyword evidence="6" id="KW-0539">Nucleus</keyword>
<evidence type="ECO:0000313" key="12">
    <source>
        <dbReference type="Proteomes" id="UP001219355"/>
    </source>
</evidence>
<organism evidence="11 12">
    <name type="scientific">Emydomyces testavorans</name>
    <dbReference type="NCBI Taxonomy" id="2070801"/>
    <lineage>
        <taxon>Eukaryota</taxon>
        <taxon>Fungi</taxon>
        <taxon>Dikarya</taxon>
        <taxon>Ascomycota</taxon>
        <taxon>Pezizomycotina</taxon>
        <taxon>Eurotiomycetes</taxon>
        <taxon>Eurotiomycetidae</taxon>
        <taxon>Onygenales</taxon>
        <taxon>Nannizziopsiaceae</taxon>
        <taxon>Emydomyces</taxon>
    </lineage>
</organism>
<feature type="domain" description="Zn(2)-C6 fungal-type" evidence="10">
    <location>
        <begin position="64"/>
        <end position="95"/>
    </location>
</feature>
<dbReference type="SUPFAM" id="SSF57701">
    <property type="entry name" value="Zn2/Cys6 DNA-binding domain"/>
    <property type="match status" value="1"/>
</dbReference>
<evidence type="ECO:0000256" key="4">
    <source>
        <dbReference type="ARBA" id="ARBA00023125"/>
    </source>
</evidence>
<accession>A0AAF0DNB6</accession>
<dbReference type="PANTHER" id="PTHR31001">
    <property type="entry name" value="UNCHARACTERIZED TRANSCRIPTIONAL REGULATORY PROTEIN"/>
    <property type="match status" value="1"/>
</dbReference>
<evidence type="ECO:0000256" key="1">
    <source>
        <dbReference type="ARBA" id="ARBA00004123"/>
    </source>
</evidence>
<dbReference type="GO" id="GO:0008270">
    <property type="term" value="F:zinc ion binding"/>
    <property type="evidence" value="ECO:0007669"/>
    <property type="project" value="InterPro"/>
</dbReference>
<dbReference type="Proteomes" id="UP001219355">
    <property type="component" value="Chromosome 5"/>
</dbReference>
<evidence type="ECO:0000256" key="2">
    <source>
        <dbReference type="ARBA" id="ARBA00018346"/>
    </source>
</evidence>